<feature type="compositionally biased region" description="Basic residues" evidence="1">
    <location>
        <begin position="123"/>
        <end position="134"/>
    </location>
</feature>
<keyword evidence="3" id="KW-1185">Reference proteome</keyword>
<protein>
    <submittedName>
        <fullName evidence="2">Uncharacterized protein</fullName>
    </submittedName>
</protein>
<accession>A0A8H5CN90</accession>
<gene>
    <name evidence="2" type="ORF">D9758_012920</name>
</gene>
<dbReference type="Proteomes" id="UP000559256">
    <property type="component" value="Unassembled WGS sequence"/>
</dbReference>
<comment type="caution">
    <text evidence="2">The sequence shown here is derived from an EMBL/GenBank/DDBJ whole genome shotgun (WGS) entry which is preliminary data.</text>
</comment>
<dbReference type="AlphaFoldDB" id="A0A8H5CN90"/>
<dbReference type="OrthoDB" id="3124384at2759"/>
<reference evidence="2 3" key="1">
    <citation type="journal article" date="2020" name="ISME J.">
        <title>Uncovering the hidden diversity of litter-decomposition mechanisms in mushroom-forming fungi.</title>
        <authorList>
            <person name="Floudas D."/>
            <person name="Bentzer J."/>
            <person name="Ahren D."/>
            <person name="Johansson T."/>
            <person name="Persson P."/>
            <person name="Tunlid A."/>
        </authorList>
    </citation>
    <scope>NUCLEOTIDE SEQUENCE [LARGE SCALE GENOMIC DNA]</scope>
    <source>
        <strain evidence="2 3">CBS 291.85</strain>
    </source>
</reference>
<proteinExistence type="predicted"/>
<dbReference type="EMBL" id="JAACJM010000130">
    <property type="protein sequence ID" value="KAF5343988.1"/>
    <property type="molecule type" value="Genomic_DNA"/>
</dbReference>
<name>A0A8H5CN90_9AGAR</name>
<feature type="region of interest" description="Disordered" evidence="1">
    <location>
        <begin position="95"/>
        <end position="134"/>
    </location>
</feature>
<evidence type="ECO:0000256" key="1">
    <source>
        <dbReference type="SAM" id="MobiDB-lite"/>
    </source>
</evidence>
<organism evidence="2 3">
    <name type="scientific">Tetrapyrgos nigripes</name>
    <dbReference type="NCBI Taxonomy" id="182062"/>
    <lineage>
        <taxon>Eukaryota</taxon>
        <taxon>Fungi</taxon>
        <taxon>Dikarya</taxon>
        <taxon>Basidiomycota</taxon>
        <taxon>Agaricomycotina</taxon>
        <taxon>Agaricomycetes</taxon>
        <taxon>Agaricomycetidae</taxon>
        <taxon>Agaricales</taxon>
        <taxon>Marasmiineae</taxon>
        <taxon>Marasmiaceae</taxon>
        <taxon>Tetrapyrgos</taxon>
    </lineage>
</organism>
<sequence length="134" mass="15459">MDILRKWWLEMSDWEEDACDMAPLDCTSGSEGLWKFIVALWTVLFSTTGDPREADFSTDWDPEQRLGLSSLTELVSEVCLKLTQLYALGSFKNTSLKRKSRDTEGEPVGRVTRARGKEIERKKQIKKRKNASRR</sequence>
<evidence type="ECO:0000313" key="2">
    <source>
        <dbReference type="EMBL" id="KAF5343988.1"/>
    </source>
</evidence>
<evidence type="ECO:0000313" key="3">
    <source>
        <dbReference type="Proteomes" id="UP000559256"/>
    </source>
</evidence>